<evidence type="ECO:0000313" key="3">
    <source>
        <dbReference type="Proteomes" id="UP000248817"/>
    </source>
</evidence>
<gene>
    <name evidence="2" type="ORF">BP00DRAFT_115817</name>
</gene>
<dbReference type="AlphaFoldDB" id="A0A2V5IN06"/>
<evidence type="ECO:0000313" key="2">
    <source>
        <dbReference type="EMBL" id="PYI25257.1"/>
    </source>
</evidence>
<dbReference type="Proteomes" id="UP000248817">
    <property type="component" value="Unassembled WGS sequence"/>
</dbReference>
<keyword evidence="1" id="KW-0472">Membrane</keyword>
<evidence type="ECO:0000256" key="1">
    <source>
        <dbReference type="SAM" id="Phobius"/>
    </source>
</evidence>
<protein>
    <submittedName>
        <fullName evidence="2">Uncharacterized protein</fullName>
    </submittedName>
</protein>
<organism evidence="2 3">
    <name type="scientific">Aspergillus indologenus CBS 114.80</name>
    <dbReference type="NCBI Taxonomy" id="1450541"/>
    <lineage>
        <taxon>Eukaryota</taxon>
        <taxon>Fungi</taxon>
        <taxon>Dikarya</taxon>
        <taxon>Ascomycota</taxon>
        <taxon>Pezizomycotina</taxon>
        <taxon>Eurotiomycetes</taxon>
        <taxon>Eurotiomycetidae</taxon>
        <taxon>Eurotiales</taxon>
        <taxon>Aspergillaceae</taxon>
        <taxon>Aspergillus</taxon>
        <taxon>Aspergillus subgen. Circumdati</taxon>
    </lineage>
</organism>
<sequence length="90" mass="9354">MPIATVPVLVAMKMCWFGCCLDGVLSGSLVGTGGLVVGGGMWSALASWSIAEGVRSRIAGVVGYLIAVGSFAATKFKEEVFMARTFYVSL</sequence>
<dbReference type="EMBL" id="KZ825664">
    <property type="protein sequence ID" value="PYI25257.1"/>
    <property type="molecule type" value="Genomic_DNA"/>
</dbReference>
<feature type="transmembrane region" description="Helical" evidence="1">
    <location>
        <begin position="57"/>
        <end position="74"/>
    </location>
</feature>
<proteinExistence type="predicted"/>
<keyword evidence="1" id="KW-1133">Transmembrane helix</keyword>
<name>A0A2V5IN06_9EURO</name>
<accession>A0A2V5IN06</accession>
<reference evidence="2 3" key="1">
    <citation type="submission" date="2018-02" db="EMBL/GenBank/DDBJ databases">
        <title>The genomes of Aspergillus section Nigri reveals drivers in fungal speciation.</title>
        <authorList>
            <consortium name="DOE Joint Genome Institute"/>
            <person name="Vesth T.C."/>
            <person name="Nybo J."/>
            <person name="Theobald S."/>
            <person name="Brandl J."/>
            <person name="Frisvad J.C."/>
            <person name="Nielsen K.F."/>
            <person name="Lyhne E.K."/>
            <person name="Kogle M.E."/>
            <person name="Kuo A."/>
            <person name="Riley R."/>
            <person name="Clum A."/>
            <person name="Nolan M."/>
            <person name="Lipzen A."/>
            <person name="Salamov A."/>
            <person name="Henrissat B."/>
            <person name="Wiebenga A."/>
            <person name="De vries R.P."/>
            <person name="Grigoriev I.V."/>
            <person name="Mortensen U.H."/>
            <person name="Andersen M.R."/>
            <person name="Baker S.E."/>
        </authorList>
    </citation>
    <scope>NUCLEOTIDE SEQUENCE [LARGE SCALE GENOMIC DNA]</scope>
    <source>
        <strain evidence="2 3">CBS 114.80</strain>
    </source>
</reference>
<keyword evidence="1" id="KW-0812">Transmembrane</keyword>
<keyword evidence="3" id="KW-1185">Reference proteome</keyword>